<feature type="transmembrane region" description="Helical" evidence="12">
    <location>
        <begin position="1021"/>
        <end position="1040"/>
    </location>
</feature>
<dbReference type="InterPro" id="IPR002110">
    <property type="entry name" value="Ankyrin_rpt"/>
</dbReference>
<evidence type="ECO:0000256" key="6">
    <source>
        <dbReference type="ARBA" id="ARBA00023136"/>
    </source>
</evidence>
<keyword evidence="15" id="KW-1185">Reference proteome</keyword>
<feature type="transmembrane region" description="Helical" evidence="12">
    <location>
        <begin position="912"/>
        <end position="932"/>
    </location>
</feature>
<keyword evidence="3" id="KW-0808">Transferase</keyword>
<keyword evidence="9" id="KW-0012">Acyltransferase</keyword>
<evidence type="ECO:0000256" key="2">
    <source>
        <dbReference type="ARBA" id="ARBA00012210"/>
    </source>
</evidence>
<evidence type="ECO:0000259" key="13">
    <source>
        <dbReference type="Pfam" id="PF01529"/>
    </source>
</evidence>
<dbReference type="Pfam" id="PF13855">
    <property type="entry name" value="LRR_8"/>
    <property type="match status" value="1"/>
</dbReference>
<dbReference type="PROSITE" id="PS51450">
    <property type="entry name" value="LRR"/>
    <property type="match status" value="3"/>
</dbReference>
<dbReference type="GO" id="GO:0005783">
    <property type="term" value="C:endoplasmic reticulum"/>
    <property type="evidence" value="ECO:0007669"/>
    <property type="project" value="TreeGrafter"/>
</dbReference>
<evidence type="ECO:0000313" key="15">
    <source>
        <dbReference type="Proteomes" id="UP000692954"/>
    </source>
</evidence>
<dbReference type="InterPro" id="IPR001611">
    <property type="entry name" value="Leu-rich_rpt"/>
</dbReference>
<evidence type="ECO:0000256" key="5">
    <source>
        <dbReference type="ARBA" id="ARBA00022989"/>
    </source>
</evidence>
<dbReference type="OrthoDB" id="676979at2759"/>
<dbReference type="EC" id="2.3.1.225" evidence="2"/>
<keyword evidence="6 12" id="KW-0472">Membrane</keyword>
<evidence type="ECO:0000256" key="7">
    <source>
        <dbReference type="ARBA" id="ARBA00023139"/>
    </source>
</evidence>
<dbReference type="GO" id="GO:0019706">
    <property type="term" value="F:protein-cysteine S-palmitoyltransferase activity"/>
    <property type="evidence" value="ECO:0007669"/>
    <property type="project" value="UniProtKB-EC"/>
</dbReference>
<dbReference type="PANTHER" id="PTHR22883">
    <property type="entry name" value="ZINC FINGER DHHC DOMAIN CONTAINING PROTEIN"/>
    <property type="match status" value="1"/>
</dbReference>
<dbReference type="GO" id="GO:0006612">
    <property type="term" value="P:protein targeting to membrane"/>
    <property type="evidence" value="ECO:0007669"/>
    <property type="project" value="TreeGrafter"/>
</dbReference>
<dbReference type="InterPro" id="IPR001594">
    <property type="entry name" value="Palmitoyltrfase_DHHC"/>
</dbReference>
<gene>
    <name evidence="14" type="ORF">PSON_ATCC_30995.1.T0340202</name>
</gene>
<dbReference type="PROSITE" id="PS50216">
    <property type="entry name" value="DHHC"/>
    <property type="match status" value="1"/>
</dbReference>
<evidence type="ECO:0000256" key="12">
    <source>
        <dbReference type="SAM" id="Phobius"/>
    </source>
</evidence>
<name>A0A8S1M652_9CILI</name>
<feature type="transmembrane region" description="Helical" evidence="12">
    <location>
        <begin position="1046"/>
        <end position="1070"/>
    </location>
</feature>
<dbReference type="SMART" id="SM00369">
    <property type="entry name" value="LRR_TYP"/>
    <property type="match status" value="3"/>
</dbReference>
<dbReference type="PANTHER" id="PTHR22883:SF43">
    <property type="entry name" value="PALMITOYLTRANSFERASE APP"/>
    <property type="match status" value="1"/>
</dbReference>
<dbReference type="EMBL" id="CAJJDN010000034">
    <property type="protein sequence ID" value="CAD8076148.1"/>
    <property type="molecule type" value="Genomic_DNA"/>
</dbReference>
<protein>
    <recommendedName>
        <fullName evidence="2">protein S-acyltransferase</fullName>
        <ecNumber evidence="2">2.3.1.225</ecNumber>
    </recommendedName>
</protein>
<feature type="repeat" description="ANK" evidence="11">
    <location>
        <begin position="380"/>
        <end position="417"/>
    </location>
</feature>
<organism evidence="14 15">
    <name type="scientific">Paramecium sonneborni</name>
    <dbReference type="NCBI Taxonomy" id="65129"/>
    <lineage>
        <taxon>Eukaryota</taxon>
        <taxon>Sar</taxon>
        <taxon>Alveolata</taxon>
        <taxon>Ciliophora</taxon>
        <taxon>Intramacronucleata</taxon>
        <taxon>Oligohymenophorea</taxon>
        <taxon>Peniculida</taxon>
        <taxon>Parameciidae</taxon>
        <taxon>Paramecium</taxon>
    </lineage>
</organism>
<keyword evidence="8" id="KW-0449">Lipoprotein</keyword>
<evidence type="ECO:0000256" key="11">
    <source>
        <dbReference type="PROSITE-ProRule" id="PRU00023"/>
    </source>
</evidence>
<dbReference type="Pfam" id="PF01529">
    <property type="entry name" value="DHHC"/>
    <property type="match status" value="1"/>
</dbReference>
<keyword evidence="11" id="KW-0040">ANK repeat</keyword>
<evidence type="ECO:0000256" key="4">
    <source>
        <dbReference type="ARBA" id="ARBA00022692"/>
    </source>
</evidence>
<dbReference type="SMART" id="SM00248">
    <property type="entry name" value="ANK"/>
    <property type="match status" value="4"/>
</dbReference>
<evidence type="ECO:0000256" key="3">
    <source>
        <dbReference type="ARBA" id="ARBA00022679"/>
    </source>
</evidence>
<proteinExistence type="predicted"/>
<dbReference type="Proteomes" id="UP000692954">
    <property type="component" value="Unassembled WGS sequence"/>
</dbReference>
<dbReference type="InterPro" id="IPR039859">
    <property type="entry name" value="PFA4/ZDH16/20/ERF2-like"/>
</dbReference>
<accession>A0A8S1M652</accession>
<dbReference type="Pfam" id="PF00560">
    <property type="entry name" value="LRR_1"/>
    <property type="match status" value="1"/>
</dbReference>
<dbReference type="PROSITE" id="PS50088">
    <property type="entry name" value="ANK_REPEAT"/>
    <property type="match status" value="1"/>
</dbReference>
<dbReference type="AlphaFoldDB" id="A0A8S1M652"/>
<keyword evidence="7" id="KW-0564">Palmitate</keyword>
<dbReference type="Pfam" id="PF12796">
    <property type="entry name" value="Ank_2"/>
    <property type="match status" value="1"/>
</dbReference>
<feature type="domain" description="Palmitoyltransferase DHHC" evidence="13">
    <location>
        <begin position="973"/>
        <end position="1087"/>
    </location>
</feature>
<comment type="catalytic activity">
    <reaction evidence="10">
        <text>L-cysteinyl-[protein] + hexadecanoyl-CoA = S-hexadecanoyl-L-cysteinyl-[protein] + CoA</text>
        <dbReference type="Rhea" id="RHEA:36683"/>
        <dbReference type="Rhea" id="RHEA-COMP:10131"/>
        <dbReference type="Rhea" id="RHEA-COMP:11032"/>
        <dbReference type="ChEBI" id="CHEBI:29950"/>
        <dbReference type="ChEBI" id="CHEBI:57287"/>
        <dbReference type="ChEBI" id="CHEBI:57379"/>
        <dbReference type="ChEBI" id="CHEBI:74151"/>
        <dbReference type="EC" id="2.3.1.225"/>
    </reaction>
</comment>
<sequence length="1152" mass="135572">MDNRQSEQKSLIQSYSSFDSYAIQDEHDGNLSIHQLKEKPFFSFQEAKDQNGEANLNVNSKNNQHKQKQPYETIQDLLYTEEKLELPSQQLRQIPKLQQNFVNLKLLNLSQNQLTTVPPQIMRMNNLQKLILSSNQINVLPIFLQTLKFLEYLDMQDNLIKVFNINPPELKYLNLSNNYIEQLFFPNLEHLCIQMNCFTLIPKGFHKVLYGMQYFEFDWFKYCKPALPIKINFEKYQHIKDKLISILQSSSLTFESFIKLLSISEPNFYQTDYKYRNLFFQAGSSNEIGILYSLIQIIPEQINSLDFDQNTPLSACYNEGKTRSVKILRSLGGKFAPQSIHVICQRVDLLFFKIILNLNEEDNQITQHTDLNLINFRNIDGNTPLHQLFMNYSKSPDAKEMANLLLLFGADPNNENNEGWTPLDLAVRKGQITAIQFAAEYNKQIYQQKSHQQLFDFQKKSGISEWSLAHVAASVGNIEILELLSQINIDLFQVSKCNRLPRHLAIQSLTMLKNMRKLEKRWVIRNVLHDSVSVSQTEKNVYQMKNQIEKNMNKKHLNIAQKLIENDDDNFDIDENSLRIASESSIKDIASESAPIFQRLANKEITRMQLEKQNMSTLDTTDFADHLPEIQKLLRNHNYEVALQKLKYALLSDMLPLSERLKYKDYIQVIQFKMKYQKVEMQTYLRNSLNLTLSEFQFKGIPTDQKSKMIKELINLVKDQSRNETSKIQFHIEKMQLVCQNPLLHQDLLVKDLTTINELRQRLSNNLIYDIVNYAESIFQLNDQIYYWINTSFGRYDKIIIKSNIPNMINYECLQKMRFVKKLKAREKDYDNIEQDMIEPESSISSYQQFTYIITPFQNKKYELSLRSIKIWIQQLEISIDENSTPFRLKWTGRNKTCCNDKIFYTNQSTKFIIVLSLLFIQAILYQLIYILEQCLKLQFYKYEDDIEKLQIPQSTKKKEIQHVIVILETHTIRLKYCPTCKIYRSSRLSHCGFCNNCVLRFDHHCNWIGTCIGRRNVRSFYFLLLTLNTLFILEIVKLSINQSSICLYCLAMSVIIGLITILLFILFCYHTFLICKNQTTNEHLKHTWTLDSGNPYYKGSISKNIFNILFSHVPKQMIYLNKRLFSQPILKLKEDKSFQQVEMSKVNSETD</sequence>
<evidence type="ECO:0000256" key="1">
    <source>
        <dbReference type="ARBA" id="ARBA00004127"/>
    </source>
</evidence>
<evidence type="ECO:0000256" key="9">
    <source>
        <dbReference type="ARBA" id="ARBA00023315"/>
    </source>
</evidence>
<evidence type="ECO:0000256" key="8">
    <source>
        <dbReference type="ARBA" id="ARBA00023288"/>
    </source>
</evidence>
<keyword evidence="5 12" id="KW-1133">Transmembrane helix</keyword>
<evidence type="ECO:0000313" key="14">
    <source>
        <dbReference type="EMBL" id="CAD8076148.1"/>
    </source>
</evidence>
<evidence type="ECO:0000256" key="10">
    <source>
        <dbReference type="ARBA" id="ARBA00048048"/>
    </source>
</evidence>
<dbReference type="GO" id="GO:0005794">
    <property type="term" value="C:Golgi apparatus"/>
    <property type="evidence" value="ECO:0007669"/>
    <property type="project" value="TreeGrafter"/>
</dbReference>
<comment type="caution">
    <text evidence="14">The sequence shown here is derived from an EMBL/GenBank/DDBJ whole genome shotgun (WGS) entry which is preliminary data.</text>
</comment>
<reference evidence="14" key="1">
    <citation type="submission" date="2021-01" db="EMBL/GenBank/DDBJ databases">
        <authorList>
            <consortium name="Genoscope - CEA"/>
            <person name="William W."/>
        </authorList>
    </citation>
    <scope>NUCLEOTIDE SEQUENCE</scope>
</reference>
<keyword evidence="4 12" id="KW-0812">Transmembrane</keyword>
<comment type="subcellular location">
    <subcellularLocation>
        <location evidence="1">Endomembrane system</location>
        <topology evidence="1">Multi-pass membrane protein</topology>
    </subcellularLocation>
</comment>
<dbReference type="InterPro" id="IPR003591">
    <property type="entry name" value="Leu-rich_rpt_typical-subtyp"/>
</dbReference>